<evidence type="ECO:0008006" key="7">
    <source>
        <dbReference type="Google" id="ProtNLM"/>
    </source>
</evidence>
<feature type="coiled-coil region" evidence="1">
    <location>
        <begin position="646"/>
        <end position="680"/>
    </location>
</feature>
<feature type="coiled-coil region" evidence="1">
    <location>
        <begin position="814"/>
        <end position="914"/>
    </location>
</feature>
<reference evidence="5 6" key="1">
    <citation type="submission" date="2020-02" db="EMBL/GenBank/DDBJ databases">
        <title>Identification and distribution of gene clusters putatively required for synthesis of sphingolipid metabolism inhibitors in phylogenetically diverse species of the filamentous fungus Fusarium.</title>
        <authorList>
            <person name="Kim H.-S."/>
            <person name="Busman M."/>
            <person name="Brown D.W."/>
            <person name="Divon H."/>
            <person name="Uhlig S."/>
            <person name="Proctor R.H."/>
        </authorList>
    </citation>
    <scope>NUCLEOTIDE SEQUENCE [LARGE SCALE GENOMIC DNA]</scope>
    <source>
        <strain evidence="5 6">NRRL 2903</strain>
    </source>
</reference>
<evidence type="ECO:0000256" key="2">
    <source>
        <dbReference type="SAM" id="MobiDB-lite"/>
    </source>
</evidence>
<organism evidence="5 6">
    <name type="scientific">Fusarium austroamericanum</name>
    <dbReference type="NCBI Taxonomy" id="282268"/>
    <lineage>
        <taxon>Eukaryota</taxon>
        <taxon>Fungi</taxon>
        <taxon>Dikarya</taxon>
        <taxon>Ascomycota</taxon>
        <taxon>Pezizomycotina</taxon>
        <taxon>Sordariomycetes</taxon>
        <taxon>Hypocreomycetidae</taxon>
        <taxon>Hypocreales</taxon>
        <taxon>Nectriaceae</taxon>
        <taxon>Fusarium</taxon>
    </lineage>
</organism>
<feature type="compositionally biased region" description="Basic and acidic residues" evidence="2">
    <location>
        <begin position="695"/>
        <end position="706"/>
    </location>
</feature>
<dbReference type="Pfam" id="PF13476">
    <property type="entry name" value="AAA_23"/>
    <property type="match status" value="1"/>
</dbReference>
<feature type="region of interest" description="Disordered" evidence="2">
    <location>
        <begin position="686"/>
        <end position="706"/>
    </location>
</feature>
<evidence type="ECO:0000259" key="3">
    <source>
        <dbReference type="Pfam" id="PF00149"/>
    </source>
</evidence>
<dbReference type="InterPro" id="IPR038729">
    <property type="entry name" value="Rad50/SbcC_AAA"/>
</dbReference>
<feature type="domain" description="Calcineurin-like phosphoesterase" evidence="3">
    <location>
        <begin position="1"/>
        <end position="91"/>
    </location>
</feature>
<dbReference type="InterPro" id="IPR029052">
    <property type="entry name" value="Metallo-depent_PP-like"/>
</dbReference>
<dbReference type="SUPFAM" id="SSF52540">
    <property type="entry name" value="P-loop containing nucleoside triphosphate hydrolases"/>
    <property type="match status" value="1"/>
</dbReference>
<accession>A0AAN6C1Q1</accession>
<dbReference type="PANTHER" id="PTHR32114:SF2">
    <property type="entry name" value="ABC TRANSPORTER ABCH.3"/>
    <property type="match status" value="1"/>
</dbReference>
<dbReference type="Proteomes" id="UP000537989">
    <property type="component" value="Unassembled WGS sequence"/>
</dbReference>
<evidence type="ECO:0000259" key="4">
    <source>
        <dbReference type="Pfam" id="PF13476"/>
    </source>
</evidence>
<dbReference type="EMBL" id="JAAMOD010000131">
    <property type="protein sequence ID" value="KAF5239073.1"/>
    <property type="molecule type" value="Genomic_DNA"/>
</dbReference>
<sequence length="1131" mass="127164">MRWLLLSDLHFKNRDLDRVRRTAQWIVAEAERRQVGRVVICGDLLTSRTMQPTHVLSACYRFISNLSDVVPRVHILLGNHDLAYRRDYQTTALEALNIKRLAPHISLHSVIDRHEWDDRQVLLLPFREEQSELTEAVAAINPDDASKTVAFAHLAINKAILQRFTPHTANSITYRGLTGPDHFASLARTFTGHFHSHQTITQDHLGNNEEDLYGSVTYLGSPLQLNWSDLNDEQRGVVLFDPQTLQHELLINPHAVGYTTVDVQQVLDGQVDQDTIRDKHLMLLGKPNHLNYVTARDSLLSLGARSVRDWTQTKYLSKSNQRSLDTLGSSVPTSDAAVQPLDEPMITQEDLAMASDADSGTTLDAQPEVKTLDLIAEAREYVELLDLDESLSSRRDELVRVGQRIIQASREITDEEIDPEVTYQDFLGSSVQTMGTNVSDSVDDSFTDVFVAEPRTLTITNFLGVQNVITIDFRNDFPRGLTLLVGDNGSGKSTIVEAIVWCLFGRCIRSGLAVNDVLNDNIGKNCSVTLEFSNGYAITRYRKHKVYKNRVVVTLHGESQPHLERPDARTTQAAVNELLGTDFDTYIRTVVLSQESAASFLNSTPTQRRELIEASLGLPMLDHWGQMTKTLIKNIDTEVARVRRKLEGVTRTMKESGRRVAELERTHAKLVNEAAKAVASLESVSGQQTATKTRSNKERAYDTKVTESSVDPRVRISDLQKQIHHAQADLDDLKSFRAEYQTRQRPLEPTGWIDRLQAHVRQTIESMATHRPTGLRKLLHYIKYMVLNYASITIASYRSMLGDSDDGCEEQDARNQEEAAVDKLDREIEEVTSRLKTLKHEEKRAINHALTISENAARSARAQQAREELQKQVAIKKHDTATYKHLAETERQSMQRFQSEHDSLMKNLQQIAEDRELFEFWASSLSKRNRNSSSTSSAKLKDRAGINFREHILFKSITELNALLAQILTVLYDDTRHANIATGMLHSIFNTDATGALTNESVPASVLNSKLAVNSSLSYGKRSSGERKRVDLALFFALLQLARAKSTHRAHYVLIDEVFDNLDNAGQASVIKWLSVMSQTVVGWVVVITHSQFLIEQDLGQDSAKALVVRTSMGQEGTELSVNDCKIGRDG</sequence>
<dbReference type="PANTHER" id="PTHR32114">
    <property type="entry name" value="ABC TRANSPORTER ABCH.3"/>
    <property type="match status" value="1"/>
</dbReference>
<gene>
    <name evidence="5" type="ORF">FAUST_5167</name>
</gene>
<dbReference type="GO" id="GO:0016887">
    <property type="term" value="F:ATP hydrolysis activity"/>
    <property type="evidence" value="ECO:0007669"/>
    <property type="project" value="InterPro"/>
</dbReference>
<dbReference type="Gene3D" id="3.60.21.10">
    <property type="match status" value="1"/>
</dbReference>
<dbReference type="InterPro" id="IPR004843">
    <property type="entry name" value="Calcineurin-like_PHP"/>
</dbReference>
<evidence type="ECO:0000313" key="6">
    <source>
        <dbReference type="Proteomes" id="UP000537989"/>
    </source>
</evidence>
<name>A0AAN6C1Q1_FUSAU</name>
<dbReference type="GO" id="GO:0003677">
    <property type="term" value="F:DNA binding"/>
    <property type="evidence" value="ECO:0007669"/>
    <property type="project" value="UniProtKB-ARBA"/>
</dbReference>
<protein>
    <recommendedName>
        <fullName evidence="7">Rad50/SbcC-type AAA domain-containing protein</fullName>
    </recommendedName>
</protein>
<comment type="caution">
    <text evidence="5">The sequence shown here is derived from an EMBL/GenBank/DDBJ whole genome shotgun (WGS) entry which is preliminary data.</text>
</comment>
<dbReference type="Pfam" id="PF00149">
    <property type="entry name" value="Metallophos"/>
    <property type="match status" value="1"/>
</dbReference>
<proteinExistence type="predicted"/>
<dbReference type="InterPro" id="IPR027417">
    <property type="entry name" value="P-loop_NTPase"/>
</dbReference>
<keyword evidence="1" id="KW-0175">Coiled coil</keyword>
<dbReference type="Gene3D" id="3.40.50.300">
    <property type="entry name" value="P-loop containing nucleotide triphosphate hydrolases"/>
    <property type="match status" value="2"/>
</dbReference>
<dbReference type="AlphaFoldDB" id="A0AAN6C1Q1"/>
<dbReference type="GO" id="GO:0006302">
    <property type="term" value="P:double-strand break repair"/>
    <property type="evidence" value="ECO:0007669"/>
    <property type="project" value="InterPro"/>
</dbReference>
<feature type="domain" description="Rad50/SbcC-type AAA" evidence="4">
    <location>
        <begin position="457"/>
        <end position="645"/>
    </location>
</feature>
<evidence type="ECO:0000256" key="1">
    <source>
        <dbReference type="SAM" id="Coils"/>
    </source>
</evidence>
<evidence type="ECO:0000313" key="5">
    <source>
        <dbReference type="EMBL" id="KAF5239073.1"/>
    </source>
</evidence>
<dbReference type="SUPFAM" id="SSF56300">
    <property type="entry name" value="Metallo-dependent phosphatases"/>
    <property type="match status" value="1"/>
</dbReference>
<keyword evidence="6" id="KW-1185">Reference proteome</keyword>